<name>A0ABR2WHE6_9FUNG</name>
<dbReference type="Gene3D" id="2.40.30.100">
    <property type="entry name" value="AF2212/PG0164-like"/>
    <property type="match status" value="1"/>
</dbReference>
<dbReference type="Pfam" id="PF08922">
    <property type="entry name" value="DUF1905"/>
    <property type="match status" value="1"/>
</dbReference>
<dbReference type="InterPro" id="IPR037079">
    <property type="entry name" value="AF2212/PG0164-like_sf"/>
</dbReference>
<comment type="caution">
    <text evidence="1">The sequence shown here is derived from an EMBL/GenBank/DDBJ whole genome shotgun (WGS) entry which is preliminary data.</text>
</comment>
<evidence type="ECO:0008006" key="3">
    <source>
        <dbReference type="Google" id="ProtNLM"/>
    </source>
</evidence>
<organism evidence="1 2">
    <name type="scientific">Basidiobolus ranarum</name>
    <dbReference type="NCBI Taxonomy" id="34480"/>
    <lineage>
        <taxon>Eukaryota</taxon>
        <taxon>Fungi</taxon>
        <taxon>Fungi incertae sedis</taxon>
        <taxon>Zoopagomycota</taxon>
        <taxon>Entomophthoromycotina</taxon>
        <taxon>Basidiobolomycetes</taxon>
        <taxon>Basidiobolales</taxon>
        <taxon>Basidiobolaceae</taxon>
        <taxon>Basidiobolus</taxon>
    </lineage>
</organism>
<sequence>MSRILLETKLFTINEWAIIQLPSSASNQLPSRGLTAVDGIINSYVFKATLEPDGKGGHWLRVDETMSTAAGVKAGDNVELEVKPTKIWPKPEAPADFKEALVKVPEAETLWMKITPNAQWEWVRWIRAAKESGTREKRIEIACSKRKAGSRRPCCFNRNLCTEPSVSHNGVLLEPNTITESLSDKQTQISRKRKYNDT</sequence>
<keyword evidence="2" id="KW-1185">Reference proteome</keyword>
<dbReference type="InterPro" id="IPR015018">
    <property type="entry name" value="DUF1905"/>
</dbReference>
<proteinExistence type="predicted"/>
<gene>
    <name evidence="1" type="ORF">K7432_014549</name>
</gene>
<dbReference type="SUPFAM" id="SSF141694">
    <property type="entry name" value="AF2212/PG0164-like"/>
    <property type="match status" value="1"/>
</dbReference>
<protein>
    <recommendedName>
        <fullName evidence="3">DUF1905 domain-containing protein</fullName>
    </recommendedName>
</protein>
<accession>A0ABR2WHE6</accession>
<evidence type="ECO:0000313" key="2">
    <source>
        <dbReference type="Proteomes" id="UP001479436"/>
    </source>
</evidence>
<reference evidence="1 2" key="1">
    <citation type="submission" date="2023-04" db="EMBL/GenBank/DDBJ databases">
        <title>Genome of Basidiobolus ranarum AG-B5.</title>
        <authorList>
            <person name="Stajich J.E."/>
            <person name="Carter-House D."/>
            <person name="Gryganskyi A."/>
        </authorList>
    </citation>
    <scope>NUCLEOTIDE SEQUENCE [LARGE SCALE GENOMIC DNA]</scope>
    <source>
        <strain evidence="1 2">AG-B5</strain>
    </source>
</reference>
<dbReference type="Pfam" id="PF13376">
    <property type="entry name" value="OmdA"/>
    <property type="match status" value="1"/>
</dbReference>
<dbReference type="Proteomes" id="UP001479436">
    <property type="component" value="Unassembled WGS sequence"/>
</dbReference>
<dbReference type="EMBL" id="JASJQH010001685">
    <property type="protein sequence ID" value="KAK9760939.1"/>
    <property type="molecule type" value="Genomic_DNA"/>
</dbReference>
<evidence type="ECO:0000313" key="1">
    <source>
        <dbReference type="EMBL" id="KAK9760939.1"/>
    </source>
</evidence>